<proteinExistence type="predicted"/>
<comment type="caution">
    <text evidence="2">The sequence shown here is derived from an EMBL/GenBank/DDBJ whole genome shotgun (WGS) entry which is preliminary data.</text>
</comment>
<reference evidence="2" key="1">
    <citation type="journal article" date="2023" name="Mol. Phylogenet. Evol.">
        <title>Genome-scale phylogeny and comparative genomics of the fungal order Sordariales.</title>
        <authorList>
            <person name="Hensen N."/>
            <person name="Bonometti L."/>
            <person name="Westerberg I."/>
            <person name="Brannstrom I.O."/>
            <person name="Guillou S."/>
            <person name="Cros-Aarteil S."/>
            <person name="Calhoun S."/>
            <person name="Haridas S."/>
            <person name="Kuo A."/>
            <person name="Mondo S."/>
            <person name="Pangilinan J."/>
            <person name="Riley R."/>
            <person name="LaButti K."/>
            <person name="Andreopoulos B."/>
            <person name="Lipzen A."/>
            <person name="Chen C."/>
            <person name="Yan M."/>
            <person name="Daum C."/>
            <person name="Ng V."/>
            <person name="Clum A."/>
            <person name="Steindorff A."/>
            <person name="Ohm R.A."/>
            <person name="Martin F."/>
            <person name="Silar P."/>
            <person name="Natvig D.O."/>
            <person name="Lalanne C."/>
            <person name="Gautier V."/>
            <person name="Ament-Velasquez S.L."/>
            <person name="Kruys A."/>
            <person name="Hutchinson M.I."/>
            <person name="Powell A.J."/>
            <person name="Barry K."/>
            <person name="Miller A.N."/>
            <person name="Grigoriev I.V."/>
            <person name="Debuchy R."/>
            <person name="Gladieux P."/>
            <person name="Hiltunen Thoren M."/>
            <person name="Johannesson H."/>
        </authorList>
    </citation>
    <scope>NUCLEOTIDE SEQUENCE</scope>
    <source>
        <strain evidence="2">PSN324</strain>
    </source>
</reference>
<protein>
    <submittedName>
        <fullName evidence="2">Uncharacterized protein</fullName>
    </submittedName>
</protein>
<gene>
    <name evidence="2" type="ORF">QBC42DRAFT_157953</name>
</gene>
<keyword evidence="3" id="KW-1185">Reference proteome</keyword>
<evidence type="ECO:0000256" key="1">
    <source>
        <dbReference type="SAM" id="MobiDB-lite"/>
    </source>
</evidence>
<name>A0AAV9H7V3_9PEZI</name>
<feature type="region of interest" description="Disordered" evidence="1">
    <location>
        <begin position="39"/>
        <end position="77"/>
    </location>
</feature>
<evidence type="ECO:0000313" key="2">
    <source>
        <dbReference type="EMBL" id="KAK4456827.1"/>
    </source>
</evidence>
<reference evidence="2" key="2">
    <citation type="submission" date="2023-06" db="EMBL/GenBank/DDBJ databases">
        <authorList>
            <consortium name="Lawrence Berkeley National Laboratory"/>
            <person name="Mondo S.J."/>
            <person name="Hensen N."/>
            <person name="Bonometti L."/>
            <person name="Westerberg I."/>
            <person name="Brannstrom I.O."/>
            <person name="Guillou S."/>
            <person name="Cros-Aarteil S."/>
            <person name="Calhoun S."/>
            <person name="Haridas S."/>
            <person name="Kuo A."/>
            <person name="Pangilinan J."/>
            <person name="Riley R."/>
            <person name="Labutti K."/>
            <person name="Andreopoulos B."/>
            <person name="Lipzen A."/>
            <person name="Chen C."/>
            <person name="Yanf M."/>
            <person name="Daum C."/>
            <person name="Ng V."/>
            <person name="Clum A."/>
            <person name="Steindorff A."/>
            <person name="Ohm R."/>
            <person name="Martin F."/>
            <person name="Silar P."/>
            <person name="Natvig D."/>
            <person name="Lalanne C."/>
            <person name="Gautier V."/>
            <person name="Ament-Velasquez S.L."/>
            <person name="Kruys A."/>
            <person name="Hutchinson M.I."/>
            <person name="Powell A.J."/>
            <person name="Barry K."/>
            <person name="Miller A.N."/>
            <person name="Grigoriev I.V."/>
            <person name="Debuchy R."/>
            <person name="Gladieux P."/>
            <person name="Thoren M.H."/>
            <person name="Johannesson H."/>
        </authorList>
    </citation>
    <scope>NUCLEOTIDE SEQUENCE</scope>
    <source>
        <strain evidence="2">PSN324</strain>
    </source>
</reference>
<organism evidence="2 3">
    <name type="scientific">Cladorrhinum samala</name>
    <dbReference type="NCBI Taxonomy" id="585594"/>
    <lineage>
        <taxon>Eukaryota</taxon>
        <taxon>Fungi</taxon>
        <taxon>Dikarya</taxon>
        <taxon>Ascomycota</taxon>
        <taxon>Pezizomycotina</taxon>
        <taxon>Sordariomycetes</taxon>
        <taxon>Sordariomycetidae</taxon>
        <taxon>Sordariales</taxon>
        <taxon>Podosporaceae</taxon>
        <taxon>Cladorrhinum</taxon>
    </lineage>
</organism>
<feature type="non-terminal residue" evidence="2">
    <location>
        <position position="1"/>
    </location>
</feature>
<evidence type="ECO:0000313" key="3">
    <source>
        <dbReference type="Proteomes" id="UP001321749"/>
    </source>
</evidence>
<dbReference type="EMBL" id="MU865161">
    <property type="protein sequence ID" value="KAK4456827.1"/>
    <property type="molecule type" value="Genomic_DNA"/>
</dbReference>
<accession>A0AAV9H7V3</accession>
<feature type="non-terminal residue" evidence="2">
    <location>
        <position position="92"/>
    </location>
</feature>
<sequence length="92" mass="10552">AEFPWRLEQVIQEDSQDPKNWRAMWILEVKDMQAMDWGTMRVPKGDGRGGGKYQRKSTKQLPFTPEMQAEPGGDLVFPVEGGQDDLMVWLGK</sequence>
<dbReference type="Proteomes" id="UP001321749">
    <property type="component" value="Unassembled WGS sequence"/>
</dbReference>
<dbReference type="AlphaFoldDB" id="A0AAV9H7V3"/>